<sequence length="146" mass="14370">MALNPRIANVIAILGLDALLDGLDAGAGAATIDGRSGAQPADPDTTITGTRLFANVMTDPAFAGATDGAGKATAAASAISDDTSADATGTLGYNRIGSTTTPPTLIDDLIDGECGTSGADYNYNTLAIVSGATVSMSALTIDLSET</sequence>
<reference evidence="1" key="1">
    <citation type="journal article" date="2015" name="Nature">
        <title>Complex archaea that bridge the gap between prokaryotes and eukaryotes.</title>
        <authorList>
            <person name="Spang A."/>
            <person name="Saw J.H."/>
            <person name="Jorgensen S.L."/>
            <person name="Zaremba-Niedzwiedzka K."/>
            <person name="Martijn J."/>
            <person name="Lind A.E."/>
            <person name="van Eijk R."/>
            <person name="Schleper C."/>
            <person name="Guy L."/>
            <person name="Ettema T.J."/>
        </authorList>
    </citation>
    <scope>NUCLEOTIDE SEQUENCE</scope>
</reference>
<dbReference type="EMBL" id="LAZR01000762">
    <property type="protein sequence ID" value="KKN58450.1"/>
    <property type="molecule type" value="Genomic_DNA"/>
</dbReference>
<gene>
    <name evidence="1" type="ORF">LCGC14_0551820</name>
</gene>
<protein>
    <submittedName>
        <fullName evidence="1">Uncharacterized protein</fullName>
    </submittedName>
</protein>
<dbReference type="AlphaFoldDB" id="A0A0F9RPM1"/>
<accession>A0A0F9RPM1</accession>
<organism evidence="1">
    <name type="scientific">marine sediment metagenome</name>
    <dbReference type="NCBI Taxonomy" id="412755"/>
    <lineage>
        <taxon>unclassified sequences</taxon>
        <taxon>metagenomes</taxon>
        <taxon>ecological metagenomes</taxon>
    </lineage>
</organism>
<proteinExistence type="predicted"/>
<comment type="caution">
    <text evidence="1">The sequence shown here is derived from an EMBL/GenBank/DDBJ whole genome shotgun (WGS) entry which is preliminary data.</text>
</comment>
<evidence type="ECO:0000313" key="1">
    <source>
        <dbReference type="EMBL" id="KKN58450.1"/>
    </source>
</evidence>
<name>A0A0F9RPM1_9ZZZZ</name>